<sequence>MKRFIASSTLALGLLASIGVGVSAADESDGTYRIGSCGVYYQYDDVLKACVYVGPS</sequence>
<keyword evidence="1" id="KW-0732">Signal</keyword>
<protein>
    <recommendedName>
        <fullName evidence="4">Porin</fullName>
    </recommendedName>
</protein>
<organism evidence="2 3">
    <name type="scientific">Nocardia alba</name>
    <dbReference type="NCBI Taxonomy" id="225051"/>
    <lineage>
        <taxon>Bacteria</taxon>
        <taxon>Bacillati</taxon>
        <taxon>Actinomycetota</taxon>
        <taxon>Actinomycetes</taxon>
        <taxon>Mycobacteriales</taxon>
        <taxon>Nocardiaceae</taxon>
        <taxon>Nocardia</taxon>
    </lineage>
</organism>
<evidence type="ECO:0000313" key="2">
    <source>
        <dbReference type="EMBL" id="TCJ88131.1"/>
    </source>
</evidence>
<comment type="caution">
    <text evidence="2">The sequence shown here is derived from an EMBL/GenBank/DDBJ whole genome shotgun (WGS) entry which is preliminary data.</text>
</comment>
<feature type="chain" id="PRO_5038990508" description="Porin" evidence="1">
    <location>
        <begin position="25"/>
        <end position="56"/>
    </location>
</feature>
<evidence type="ECO:0008006" key="4">
    <source>
        <dbReference type="Google" id="ProtNLM"/>
    </source>
</evidence>
<dbReference type="EMBL" id="SMFR01000013">
    <property type="protein sequence ID" value="TCJ88131.1"/>
    <property type="molecule type" value="Genomic_DNA"/>
</dbReference>
<feature type="signal peptide" evidence="1">
    <location>
        <begin position="1"/>
        <end position="24"/>
    </location>
</feature>
<dbReference type="Proteomes" id="UP000294856">
    <property type="component" value="Unassembled WGS sequence"/>
</dbReference>
<accession>A0A4R1FBK9</accession>
<reference evidence="2 3" key="1">
    <citation type="submission" date="2019-03" db="EMBL/GenBank/DDBJ databases">
        <title>Genomic Encyclopedia of Type Strains, Phase IV (KMG-IV): sequencing the most valuable type-strain genomes for metagenomic binning, comparative biology and taxonomic classification.</title>
        <authorList>
            <person name="Goeker M."/>
        </authorList>
    </citation>
    <scope>NUCLEOTIDE SEQUENCE [LARGE SCALE GENOMIC DNA]</scope>
    <source>
        <strain evidence="2 3">DSM 44684</strain>
    </source>
</reference>
<evidence type="ECO:0000313" key="3">
    <source>
        <dbReference type="Proteomes" id="UP000294856"/>
    </source>
</evidence>
<name>A0A4R1FBK9_9NOCA</name>
<dbReference type="AlphaFoldDB" id="A0A4R1FBK9"/>
<keyword evidence="3" id="KW-1185">Reference proteome</keyword>
<proteinExistence type="predicted"/>
<evidence type="ECO:0000256" key="1">
    <source>
        <dbReference type="SAM" id="SignalP"/>
    </source>
</evidence>
<gene>
    <name evidence="2" type="ORF">DFR71_6673</name>
</gene>
<dbReference type="STRING" id="1210063.GCA_001612665_06492"/>